<organism evidence="2 3">
    <name type="scientific">Actinomyces lilanjuaniae</name>
    <dbReference type="NCBI Taxonomy" id="2321394"/>
    <lineage>
        <taxon>Bacteria</taxon>
        <taxon>Bacillati</taxon>
        <taxon>Actinomycetota</taxon>
        <taxon>Actinomycetes</taxon>
        <taxon>Actinomycetales</taxon>
        <taxon>Actinomycetaceae</taxon>
        <taxon>Actinomyces</taxon>
    </lineage>
</organism>
<protein>
    <submittedName>
        <fullName evidence="2">SprT domain-containing protein</fullName>
    </submittedName>
</protein>
<dbReference type="Proteomes" id="UP000273001">
    <property type="component" value="Chromosome"/>
</dbReference>
<evidence type="ECO:0000259" key="1">
    <source>
        <dbReference type="SMART" id="SM00731"/>
    </source>
</evidence>
<dbReference type="Pfam" id="PF10263">
    <property type="entry name" value="SprT-like"/>
    <property type="match status" value="1"/>
</dbReference>
<proteinExistence type="predicted"/>
<name>A0ABN5PTC2_9ACTO</name>
<evidence type="ECO:0000313" key="3">
    <source>
        <dbReference type="Proteomes" id="UP000273001"/>
    </source>
</evidence>
<sequence length="182" mass="20264">MHAPDALTLARRLMETYGVGDWELGLDRARRRAGQTDHSRRRITLSRHLMTLYSEAEVRETVLHEIAHAIVGAHHGHDAVWQAQARRIGASGKRLVAPQAPRLRGSWVGTCPAGHEVDRMRRPSTPLSCSQCSRHFSLRHLLTWTVDGAPVAHEEIGERYARLLAQARHQPTAPAGSPAGRH</sequence>
<accession>A0ABN5PTC2</accession>
<dbReference type="InterPro" id="IPR006640">
    <property type="entry name" value="SprT-like_domain"/>
</dbReference>
<keyword evidence="3" id="KW-1185">Reference proteome</keyword>
<dbReference type="Gene3D" id="3.30.2010.10">
    <property type="entry name" value="Metalloproteases ('zincins'), catalytic domain"/>
    <property type="match status" value="1"/>
</dbReference>
<feature type="domain" description="SprT-like" evidence="1">
    <location>
        <begin position="7"/>
        <end position="139"/>
    </location>
</feature>
<evidence type="ECO:0000313" key="2">
    <source>
        <dbReference type="EMBL" id="AYD90512.1"/>
    </source>
</evidence>
<gene>
    <name evidence="2" type="ORF">D5R93_11835</name>
</gene>
<dbReference type="EMBL" id="CP032514">
    <property type="protein sequence ID" value="AYD90512.1"/>
    <property type="molecule type" value="Genomic_DNA"/>
</dbReference>
<reference evidence="2 3" key="1">
    <citation type="submission" date="2018-09" db="EMBL/GenBank/DDBJ databases">
        <authorList>
            <person name="Li J."/>
        </authorList>
    </citation>
    <scope>NUCLEOTIDE SEQUENCE [LARGE SCALE GENOMIC DNA]</scope>
    <source>
        <strain evidence="2 3">2129</strain>
    </source>
</reference>
<dbReference type="SMART" id="SM00731">
    <property type="entry name" value="SprT"/>
    <property type="match status" value="1"/>
</dbReference>
<dbReference type="RefSeq" id="WP_119835548.1">
    <property type="nucleotide sequence ID" value="NZ_CP032514.1"/>
</dbReference>